<evidence type="ECO:0000259" key="4">
    <source>
        <dbReference type="PROSITE" id="PS51266"/>
    </source>
</evidence>
<dbReference type="GeneID" id="49392724"/>
<dbReference type="EMBL" id="RDCJ01000051">
    <property type="protein sequence ID" value="RMW49825.1"/>
    <property type="molecule type" value="Genomic_DNA"/>
</dbReference>
<dbReference type="Proteomes" id="UP001151834">
    <property type="component" value="Unassembled WGS sequence"/>
</dbReference>
<dbReference type="InterPro" id="IPR016694">
    <property type="entry name" value="UCP017292"/>
</dbReference>
<accession>A0A3M6L7D1</accession>
<feature type="domain" description="CHY-type" evidence="4">
    <location>
        <begin position="12"/>
        <end position="88"/>
    </location>
</feature>
<comment type="caution">
    <text evidence="7">The sequence shown here is derived from an EMBL/GenBank/DDBJ whole genome shotgun (WGS) entry which is preliminary data.</text>
</comment>
<reference evidence="6 8" key="1">
    <citation type="submission" date="2018-03" db="EMBL/GenBank/DDBJ databases">
        <title>Draft Genome Sequences of six Lactobacillus pentosus Strains Isolated from Brines of Traditionally Fermented Spanish-Style Green Table Olives.</title>
        <authorList>
            <person name="Calero-Delgado B."/>
            <person name="Martin-Platero A.M."/>
            <person name="Perez-Pulido A.J."/>
            <person name="Benitez-Cabello A."/>
            <person name="Casimiro-Soriguer C.S."/>
            <person name="Martinez-Bueno M."/>
            <person name="Arroyo-Lopez F.N."/>
            <person name="Rodriguez-Gomez F."/>
            <person name="Bautista-Gallego J."/>
            <person name="Garrido-Fernandez A."/>
            <person name="Jimenez-Diaz R."/>
        </authorList>
    </citation>
    <scope>NUCLEOTIDE SEQUENCE [LARGE SCALE GENOMIC DNA]</scope>
    <source>
        <strain evidence="6 8">IG2</strain>
    </source>
</reference>
<evidence type="ECO:0000313" key="8">
    <source>
        <dbReference type="Proteomes" id="UP000238378"/>
    </source>
</evidence>
<gene>
    <name evidence="6" type="ORF">C6Y08_05330</name>
    <name evidence="7" type="ORF">D6U18_05215</name>
    <name evidence="5" type="ORF">OOJ94_14855</name>
</gene>
<reference evidence="5" key="3">
    <citation type="submission" date="2022-11" db="EMBL/GenBank/DDBJ databases">
        <authorList>
            <person name="Wang Z."/>
        </authorList>
    </citation>
    <scope>NUCLEOTIDE SEQUENCE</scope>
    <source>
        <strain evidence="5">P2000</strain>
    </source>
</reference>
<evidence type="ECO:0000313" key="7">
    <source>
        <dbReference type="EMBL" id="RMW49825.1"/>
    </source>
</evidence>
<dbReference type="GO" id="GO:0008270">
    <property type="term" value="F:zinc ion binding"/>
    <property type="evidence" value="ECO:0007669"/>
    <property type="project" value="UniProtKB-KW"/>
</dbReference>
<evidence type="ECO:0000313" key="9">
    <source>
        <dbReference type="Proteomes" id="UP000276249"/>
    </source>
</evidence>
<dbReference type="OrthoDB" id="882119at2"/>
<name>A0A3M6L7D1_LACPE</name>
<keyword evidence="8" id="KW-1185">Reference proteome</keyword>
<dbReference type="EMBL" id="JAPEQV010000022">
    <property type="protein sequence ID" value="MDF2314096.1"/>
    <property type="molecule type" value="Genomic_DNA"/>
</dbReference>
<evidence type="ECO:0000313" key="5">
    <source>
        <dbReference type="EMBL" id="MDF2314096.1"/>
    </source>
</evidence>
<dbReference type="PROSITE" id="PS51266">
    <property type="entry name" value="ZF_CHY"/>
    <property type="match status" value="1"/>
</dbReference>
<evidence type="ECO:0000256" key="2">
    <source>
        <dbReference type="ARBA" id="ARBA00022771"/>
    </source>
</evidence>
<proteinExistence type="predicted"/>
<dbReference type="SUPFAM" id="SSF161219">
    <property type="entry name" value="CHY zinc finger-like"/>
    <property type="match status" value="1"/>
</dbReference>
<evidence type="ECO:0000256" key="3">
    <source>
        <dbReference type="ARBA" id="ARBA00022833"/>
    </source>
</evidence>
<evidence type="ECO:0000313" key="6">
    <source>
        <dbReference type="EMBL" id="PRO95288.1"/>
    </source>
</evidence>
<sequence length="106" mass="12321">MRQSWLQIDGLNLDQAGRCQHYHQATDIAALWCSQCQRYYACYHCHDALCTHRFVPASRQSLAVMCGNCRYRMTVAQYHTGACPNCQAAFNPRCKRHDTLYFKPDE</sequence>
<organism evidence="7 9">
    <name type="scientific">Lactiplantibacillus pentosus</name>
    <name type="common">Lactobacillus pentosus</name>
    <dbReference type="NCBI Taxonomy" id="1589"/>
    <lineage>
        <taxon>Bacteria</taxon>
        <taxon>Bacillati</taxon>
        <taxon>Bacillota</taxon>
        <taxon>Bacilli</taxon>
        <taxon>Lactobacillales</taxon>
        <taxon>Lactobacillaceae</taxon>
        <taxon>Lactiplantibacillus</taxon>
    </lineage>
</organism>
<dbReference type="Pfam" id="PF05495">
    <property type="entry name" value="zf-CHY"/>
    <property type="match status" value="1"/>
</dbReference>
<reference evidence="5" key="4">
    <citation type="journal article" date="2023" name="Front Nutr">
        <title>Lactiplantibacillus pentosus P2020 protects the hyperuricemia and renal inflammation in mice.</title>
        <authorList>
            <person name="Wang Z."/>
            <person name="Song L."/>
            <person name="Li X."/>
            <person name="Xiao Y."/>
            <person name="Huang Y."/>
            <person name="Zhang Y."/>
            <person name="Li J."/>
            <person name="Li M."/>
            <person name="Ren Z."/>
        </authorList>
    </citation>
    <scope>NUCLEOTIDE SEQUENCE</scope>
    <source>
        <strain evidence="5">P2000</strain>
    </source>
</reference>
<dbReference type="RefSeq" id="WP_082230179.1">
    <property type="nucleotide sequence ID" value="NZ_BJZC01000135.1"/>
</dbReference>
<dbReference type="Proteomes" id="UP000276249">
    <property type="component" value="Unassembled WGS sequence"/>
</dbReference>
<keyword evidence="1" id="KW-0479">Metal-binding</keyword>
<dbReference type="EMBL" id="PVOB01000068">
    <property type="protein sequence ID" value="PRO95288.1"/>
    <property type="molecule type" value="Genomic_DNA"/>
</dbReference>
<dbReference type="PIRSF" id="PIRSF017292">
    <property type="entry name" value="UCP017292_Znf_CHY"/>
    <property type="match status" value="1"/>
</dbReference>
<protein>
    <submittedName>
        <fullName evidence="5">CHY zinc finger protein</fullName>
    </submittedName>
</protein>
<dbReference type="AlphaFoldDB" id="A0A3M6L7D1"/>
<evidence type="ECO:0000256" key="1">
    <source>
        <dbReference type="ARBA" id="ARBA00022723"/>
    </source>
</evidence>
<keyword evidence="2" id="KW-0863">Zinc-finger</keyword>
<dbReference type="InterPro" id="IPR008913">
    <property type="entry name" value="Znf_CHY"/>
</dbReference>
<keyword evidence="3" id="KW-0862">Zinc</keyword>
<reference evidence="7 9" key="2">
    <citation type="submission" date="2018-10" db="EMBL/GenBank/DDBJ databases">
        <title>Genome sequences of five Lactobacillus pentosus strains isolated from brines of traditionally fermented spanish-style green table olives and differences between them.</title>
        <authorList>
            <person name="Jimenez Diaz R."/>
        </authorList>
    </citation>
    <scope>NUCLEOTIDE SEQUENCE [LARGE SCALE GENOMIC DNA]</scope>
    <source>
        <strain evidence="7 9">IG10</strain>
    </source>
</reference>
<dbReference type="InterPro" id="IPR037274">
    <property type="entry name" value="Znf_CHY_sf"/>
</dbReference>
<dbReference type="Proteomes" id="UP000238378">
    <property type="component" value="Unassembled WGS sequence"/>
</dbReference>